<proteinExistence type="predicted"/>
<feature type="transmembrane region" description="Helical" evidence="1">
    <location>
        <begin position="51"/>
        <end position="72"/>
    </location>
</feature>
<keyword evidence="3" id="KW-1185">Reference proteome</keyword>
<protein>
    <submittedName>
        <fullName evidence="2">Uncharacterized protein</fullName>
    </submittedName>
</protein>
<dbReference type="EMBL" id="JAGGLL010000016">
    <property type="protein sequence ID" value="MBP2022399.1"/>
    <property type="molecule type" value="Genomic_DNA"/>
</dbReference>
<dbReference type="Proteomes" id="UP001519308">
    <property type="component" value="Unassembled WGS sequence"/>
</dbReference>
<evidence type="ECO:0000256" key="1">
    <source>
        <dbReference type="SAM" id="Phobius"/>
    </source>
</evidence>
<accession>A0ABS4K6Z9</accession>
<sequence length="150" mass="17163">MSSIWEHYYLLRIGNTILIIIALVAFLSIIVKFFKSIFGNYTSSENVWKNIALYICGFVIVYLSAVALISAIGNGYIILELQAAIEALEKGASYKVMYTKQVQGSFQYIINKLVQVGIVYFLYTRVAKSISLEIEKLRENVVRWDFKNKL</sequence>
<reference evidence="2 3" key="1">
    <citation type="submission" date="2021-03" db="EMBL/GenBank/DDBJ databases">
        <title>Genomic Encyclopedia of Type Strains, Phase IV (KMG-IV): sequencing the most valuable type-strain genomes for metagenomic binning, comparative biology and taxonomic classification.</title>
        <authorList>
            <person name="Goeker M."/>
        </authorList>
    </citation>
    <scope>NUCLEOTIDE SEQUENCE [LARGE SCALE GENOMIC DNA]</scope>
    <source>
        <strain evidence="2 3">DSM 28650</strain>
    </source>
</reference>
<keyword evidence="1" id="KW-0472">Membrane</keyword>
<dbReference type="RefSeq" id="WP_209649570.1">
    <property type="nucleotide sequence ID" value="NZ_JAGGLL010000016.1"/>
</dbReference>
<keyword evidence="1" id="KW-0812">Transmembrane</keyword>
<gene>
    <name evidence="2" type="ORF">J2Z44_002220</name>
</gene>
<organism evidence="2 3">
    <name type="scientific">Clostridium punense</name>
    <dbReference type="NCBI Taxonomy" id="1054297"/>
    <lineage>
        <taxon>Bacteria</taxon>
        <taxon>Bacillati</taxon>
        <taxon>Bacillota</taxon>
        <taxon>Clostridia</taxon>
        <taxon>Eubacteriales</taxon>
        <taxon>Clostridiaceae</taxon>
        <taxon>Clostridium</taxon>
    </lineage>
</organism>
<evidence type="ECO:0000313" key="2">
    <source>
        <dbReference type="EMBL" id="MBP2022399.1"/>
    </source>
</evidence>
<comment type="caution">
    <text evidence="2">The sequence shown here is derived from an EMBL/GenBank/DDBJ whole genome shotgun (WGS) entry which is preliminary data.</text>
</comment>
<evidence type="ECO:0000313" key="3">
    <source>
        <dbReference type="Proteomes" id="UP001519308"/>
    </source>
</evidence>
<keyword evidence="1" id="KW-1133">Transmembrane helix</keyword>
<feature type="transmembrane region" description="Helical" evidence="1">
    <location>
        <begin position="9"/>
        <end position="31"/>
    </location>
</feature>
<name>A0ABS4K6Z9_9CLOT</name>